<dbReference type="GO" id="GO:0005737">
    <property type="term" value="C:cytoplasm"/>
    <property type="evidence" value="ECO:0007669"/>
    <property type="project" value="TreeGrafter"/>
</dbReference>
<dbReference type="CDD" id="cd08838">
    <property type="entry name" value="ArfGap_AGFG"/>
    <property type="match status" value="1"/>
</dbReference>
<keyword evidence="9" id="KW-1185">Reference proteome</keyword>
<dbReference type="Proteomes" id="UP001075354">
    <property type="component" value="Chromosome 2"/>
</dbReference>
<protein>
    <recommendedName>
        <fullName evidence="7">Arf-GAP domain-containing protein</fullName>
    </recommendedName>
</protein>
<evidence type="ECO:0000256" key="1">
    <source>
        <dbReference type="ARBA" id="ARBA00022723"/>
    </source>
</evidence>
<evidence type="ECO:0000313" key="8">
    <source>
        <dbReference type="EMBL" id="KAJ1530473.1"/>
    </source>
</evidence>
<sequence>MASARKKQDEKHLKILRDFVSNPSNRQCFDCHQRGPTYVNMTVGSFVCTSCSGLLRGLTPPHRVKSISMATFTPEEIELISTRGNEYCRRIWLGLYEPGRMADTRDEQGIKDFMVAKYEKKRYYLDPSMANRNGASPSSQKSLSNSSSTSALNLANAPSATPPVKPLSNLVGSITLPALSTVSHPVPAVSNSFTPDDTSSGFLVDFGSLTTNSTTSGSKVDPFGLPSSVPNSTISDMNFADFDNNPIFGASNETDFFGSFPLSSFGAGSGQSTTFPALSLNGDAFSFSPKFNPNRWSMPSGTSLPTSQSFPGVSQKSSSGGGSVFQQPPAEDRYAALKDLDCLMKSQLSTSPSGSNGGQPEWSHASPAAPSWAAFGTSPQTGGFLSTAFSSDGNNTSGTLNPFTSMSIEGSASNPWGVGDGAVANPFLLSGQPKQTDQSLPFAWNGTSSGAGLNGTTSMNGFHANSSAFPTSQSLTFPAKRWNTEQAGNPFAMGPGSNSGSHSNNPFL</sequence>
<feature type="compositionally biased region" description="Polar residues" evidence="6">
    <location>
        <begin position="296"/>
        <end position="316"/>
    </location>
</feature>
<feature type="compositionally biased region" description="Low complexity" evidence="6">
    <location>
        <begin position="362"/>
        <end position="374"/>
    </location>
</feature>
<proteinExistence type="predicted"/>
<dbReference type="PANTHER" id="PTHR46134:SF3">
    <property type="entry name" value="ARFGAP WITH FG REPEATS 1"/>
    <property type="match status" value="1"/>
</dbReference>
<feature type="region of interest" description="Disordered" evidence="6">
    <location>
        <begin position="485"/>
        <end position="508"/>
    </location>
</feature>
<dbReference type="Gene3D" id="1.10.220.150">
    <property type="entry name" value="Arf GTPase activating protein"/>
    <property type="match status" value="1"/>
</dbReference>
<dbReference type="FunFam" id="1.10.220.150:FF:000005">
    <property type="entry name" value="Arf-GAP domain and FG repeat-containing protein 1"/>
    <property type="match status" value="1"/>
</dbReference>
<dbReference type="InterPro" id="IPR001164">
    <property type="entry name" value="ArfGAP_dom"/>
</dbReference>
<reference evidence="8" key="1">
    <citation type="submission" date="2022-12" db="EMBL/GenBank/DDBJ databases">
        <title>Chromosome-level genome assembly of the bean flower thrips Megalurothrips usitatus.</title>
        <authorList>
            <person name="Ma L."/>
            <person name="Liu Q."/>
            <person name="Li H."/>
            <person name="Cai W."/>
        </authorList>
    </citation>
    <scope>NUCLEOTIDE SEQUENCE</scope>
    <source>
        <strain evidence="8">Cailab_2022a</strain>
    </source>
</reference>
<feature type="region of interest" description="Disordered" evidence="6">
    <location>
        <begin position="296"/>
        <end position="328"/>
    </location>
</feature>
<feature type="domain" description="Arf-GAP" evidence="7">
    <location>
        <begin position="10"/>
        <end position="132"/>
    </location>
</feature>
<evidence type="ECO:0000256" key="3">
    <source>
        <dbReference type="ARBA" id="ARBA00022771"/>
    </source>
</evidence>
<dbReference type="PROSITE" id="PS50115">
    <property type="entry name" value="ARFGAP"/>
    <property type="match status" value="1"/>
</dbReference>
<keyword evidence="1" id="KW-0479">Metal-binding</keyword>
<organism evidence="8 9">
    <name type="scientific">Megalurothrips usitatus</name>
    <name type="common">bean blossom thrips</name>
    <dbReference type="NCBI Taxonomy" id="439358"/>
    <lineage>
        <taxon>Eukaryota</taxon>
        <taxon>Metazoa</taxon>
        <taxon>Ecdysozoa</taxon>
        <taxon>Arthropoda</taxon>
        <taxon>Hexapoda</taxon>
        <taxon>Insecta</taxon>
        <taxon>Pterygota</taxon>
        <taxon>Neoptera</taxon>
        <taxon>Paraneoptera</taxon>
        <taxon>Thysanoptera</taxon>
        <taxon>Terebrantia</taxon>
        <taxon>Thripoidea</taxon>
        <taxon>Thripidae</taxon>
        <taxon>Megalurothrips</taxon>
    </lineage>
</organism>
<gene>
    <name evidence="8" type="ORF">ONE63_005372</name>
</gene>
<evidence type="ECO:0000256" key="6">
    <source>
        <dbReference type="SAM" id="MobiDB-lite"/>
    </source>
</evidence>
<dbReference type="InterPro" id="IPR037278">
    <property type="entry name" value="ARFGAP/RecO"/>
</dbReference>
<dbReference type="SUPFAM" id="SSF57863">
    <property type="entry name" value="ArfGap/RecO-like zinc finger"/>
    <property type="match status" value="1"/>
</dbReference>
<evidence type="ECO:0000313" key="9">
    <source>
        <dbReference type="Proteomes" id="UP001075354"/>
    </source>
</evidence>
<dbReference type="InterPro" id="IPR052248">
    <property type="entry name" value="Arf-GAP_FG-repeat_protein"/>
</dbReference>
<comment type="caution">
    <text evidence="8">The sequence shown here is derived from an EMBL/GenBank/DDBJ whole genome shotgun (WGS) entry which is preliminary data.</text>
</comment>
<keyword evidence="4" id="KW-0862">Zinc</keyword>
<dbReference type="Pfam" id="PF01412">
    <property type="entry name" value="ArfGap"/>
    <property type="match status" value="1"/>
</dbReference>
<dbReference type="InterPro" id="IPR038508">
    <property type="entry name" value="ArfGAP_dom_sf"/>
</dbReference>
<keyword evidence="2" id="KW-0677">Repeat</keyword>
<dbReference type="GO" id="GO:0008270">
    <property type="term" value="F:zinc ion binding"/>
    <property type="evidence" value="ECO:0007669"/>
    <property type="project" value="UniProtKB-KW"/>
</dbReference>
<feature type="compositionally biased region" description="Low complexity" evidence="6">
    <location>
        <begin position="135"/>
        <end position="159"/>
    </location>
</feature>
<keyword evidence="3 5" id="KW-0863">Zinc-finger</keyword>
<evidence type="ECO:0000256" key="2">
    <source>
        <dbReference type="ARBA" id="ARBA00022737"/>
    </source>
</evidence>
<feature type="compositionally biased region" description="Low complexity" evidence="6">
    <location>
        <begin position="494"/>
        <end position="508"/>
    </location>
</feature>
<accession>A0AAV7Y1G3</accession>
<evidence type="ECO:0000256" key="4">
    <source>
        <dbReference type="ARBA" id="ARBA00022833"/>
    </source>
</evidence>
<dbReference type="GO" id="GO:0005096">
    <property type="term" value="F:GTPase activator activity"/>
    <property type="evidence" value="ECO:0007669"/>
    <property type="project" value="InterPro"/>
</dbReference>
<evidence type="ECO:0000259" key="7">
    <source>
        <dbReference type="PROSITE" id="PS50115"/>
    </source>
</evidence>
<feature type="region of interest" description="Disordered" evidence="6">
    <location>
        <begin position="347"/>
        <end position="377"/>
    </location>
</feature>
<dbReference type="EMBL" id="JAPTSV010000002">
    <property type="protein sequence ID" value="KAJ1530473.1"/>
    <property type="molecule type" value="Genomic_DNA"/>
</dbReference>
<name>A0AAV7Y1G3_9NEOP</name>
<dbReference type="SMART" id="SM00105">
    <property type="entry name" value="ArfGap"/>
    <property type="match status" value="1"/>
</dbReference>
<dbReference type="AlphaFoldDB" id="A0AAV7Y1G3"/>
<dbReference type="PANTHER" id="PTHR46134">
    <property type="entry name" value="DRONGO, ISOFORM F"/>
    <property type="match status" value="1"/>
</dbReference>
<feature type="region of interest" description="Disordered" evidence="6">
    <location>
        <begin position="129"/>
        <end position="159"/>
    </location>
</feature>
<evidence type="ECO:0000256" key="5">
    <source>
        <dbReference type="PROSITE-ProRule" id="PRU00288"/>
    </source>
</evidence>
<dbReference type="GO" id="GO:0016020">
    <property type="term" value="C:membrane"/>
    <property type="evidence" value="ECO:0007669"/>
    <property type="project" value="TreeGrafter"/>
</dbReference>
<dbReference type="PRINTS" id="PR00405">
    <property type="entry name" value="REVINTRACTNG"/>
</dbReference>